<evidence type="ECO:0000313" key="2">
    <source>
        <dbReference type="Proteomes" id="UP000277952"/>
    </source>
</evidence>
<accession>A0A2S4I906</accession>
<name>A0A2S4I906_PSEA0</name>
<protein>
    <recommendedName>
        <fullName evidence="3">RiboL-PSP-HEPN domain-containing protein</fullName>
    </recommendedName>
</protein>
<evidence type="ECO:0000313" key="1">
    <source>
        <dbReference type="EMBL" id="RML58540.1"/>
    </source>
</evidence>
<evidence type="ECO:0008006" key="3">
    <source>
        <dbReference type="Google" id="ProtNLM"/>
    </source>
</evidence>
<organism evidence="1 2">
    <name type="scientific">Pseudomonas amygdali pv. morsprunorum</name>
    <dbReference type="NCBI Taxonomy" id="129138"/>
    <lineage>
        <taxon>Bacteria</taxon>
        <taxon>Pseudomonadati</taxon>
        <taxon>Pseudomonadota</taxon>
        <taxon>Gammaproteobacteria</taxon>
        <taxon>Pseudomonadales</taxon>
        <taxon>Pseudomonadaceae</taxon>
        <taxon>Pseudomonas</taxon>
        <taxon>Pseudomonas amygdali</taxon>
    </lineage>
</organism>
<dbReference type="AlphaFoldDB" id="A0A2S4I906"/>
<proteinExistence type="predicted"/>
<sequence length="237" mass="26725">MSGNTRPAYGIDIDPDEPSEEWDGLASEYQAMLDAESEEAEARWLERHSYNEFFFEFSEEIMTTSSLLRLEGDSGQARTLCRLVYAQAVTLLETLISSVVRKLVVSDQRLMLKLAAKHENLHKRTITLKEIAEQPKAVEPIVLKVLSELSFHNVSTIREVLSAMFGEHMKGLELGGIGRICTKRHDIVHRNGKTVDDEPIVLLPKEVWEAITTIRVFAADLNARIYNGLDELNSTAL</sequence>
<reference evidence="1 2" key="1">
    <citation type="submission" date="2018-08" db="EMBL/GenBank/DDBJ databases">
        <title>Recombination of ecologically and evolutionarily significant loci maintains genetic cohesion in the Pseudomonas syringae species complex.</title>
        <authorList>
            <person name="Dillon M."/>
            <person name="Thakur S."/>
            <person name="Almeida R.N.D."/>
            <person name="Weir B.S."/>
            <person name="Guttman D.S."/>
        </authorList>
    </citation>
    <scope>NUCLEOTIDE SEQUENCE [LARGE SCALE GENOMIC DNA]</scope>
    <source>
        <strain evidence="1 2">19322</strain>
    </source>
</reference>
<dbReference type="Proteomes" id="UP000277952">
    <property type="component" value="Unassembled WGS sequence"/>
</dbReference>
<dbReference type="EMBL" id="RBNS01000004">
    <property type="protein sequence ID" value="RML58540.1"/>
    <property type="molecule type" value="Genomic_DNA"/>
</dbReference>
<gene>
    <name evidence="1" type="ORF">ALQ94_03658</name>
</gene>
<comment type="caution">
    <text evidence="1">The sequence shown here is derived from an EMBL/GenBank/DDBJ whole genome shotgun (WGS) entry which is preliminary data.</text>
</comment>